<sequence length="103" mass="11363">MQNVHPQNIFRYRRDIHSVQAGGAPRGQCQDAGRQVSLSPAGPITLSESSFARKCIRVPINKTAVCTSARTRCTLVGDQWITSSTYRLRSSGPRWCPAPRPVP</sequence>
<evidence type="ECO:0000313" key="1">
    <source>
        <dbReference type="EMBL" id="BAE88942.1"/>
    </source>
</evidence>
<proteinExistence type="evidence at transcript level"/>
<organism evidence="1">
    <name type="scientific">Macaca fascicularis</name>
    <name type="common">Crab-eating macaque</name>
    <name type="synonym">Cynomolgus monkey</name>
    <dbReference type="NCBI Taxonomy" id="9541"/>
    <lineage>
        <taxon>Eukaryota</taxon>
        <taxon>Metazoa</taxon>
        <taxon>Chordata</taxon>
        <taxon>Craniata</taxon>
        <taxon>Vertebrata</taxon>
        <taxon>Euteleostomi</taxon>
        <taxon>Mammalia</taxon>
        <taxon>Eutheria</taxon>
        <taxon>Euarchontoglires</taxon>
        <taxon>Primates</taxon>
        <taxon>Haplorrhini</taxon>
        <taxon>Catarrhini</taxon>
        <taxon>Cercopithecidae</taxon>
        <taxon>Cercopithecinae</taxon>
        <taxon>Macaca</taxon>
    </lineage>
</organism>
<accession>I7GKV1</accession>
<dbReference type="EMBL" id="AB171879">
    <property type="protein sequence ID" value="BAE88942.1"/>
    <property type="molecule type" value="mRNA"/>
</dbReference>
<name>I7GKV1_MACFA</name>
<reference evidence="1" key="1">
    <citation type="journal article" date="2007" name="PLoS Biol.">
        <title>Rate of evolution in brain-expressed genes in humans and other primates.</title>
        <authorList>
            <person name="Wang H.-Y."/>
            <person name="Chien H.-C."/>
            <person name="Osada N."/>
            <person name="Hashimoto K."/>
            <person name="Sugano S."/>
            <person name="Gojobori T."/>
            <person name="Chou C.-K."/>
            <person name="Tsai S.-F."/>
            <person name="Wu C.-I."/>
            <person name="Shen C.-K.J."/>
        </authorList>
    </citation>
    <scope>NUCLEOTIDE SEQUENCE</scope>
</reference>
<protein>
    <submittedName>
        <fullName evidence="1">Macaca fascicularis brain cDNA clone: QbsB-10411, similar to human hypothetical gene supported by AK126787 (LOC400376), mRNA, RefSeq: XM_375203.1</fullName>
    </submittedName>
</protein>
<dbReference type="AlphaFoldDB" id="I7GKV1"/>